<comment type="similarity">
    <text evidence="1">Belongs to the LytR/CpsA/Psr (LCP) family.</text>
</comment>
<dbReference type="PANTHER" id="PTHR33392:SF6">
    <property type="entry name" value="POLYISOPRENYL-TEICHOIC ACID--PEPTIDOGLYCAN TEICHOIC ACID TRANSFERASE TAGU"/>
    <property type="match status" value="1"/>
</dbReference>
<protein>
    <submittedName>
        <fullName evidence="5">LCP family protein</fullName>
    </submittedName>
</protein>
<comment type="caution">
    <text evidence="5">The sequence shown here is derived from an EMBL/GenBank/DDBJ whole genome shotgun (WGS) entry which is preliminary data.</text>
</comment>
<sequence length="441" mass="47494">MIGLVTACLIGFLAGAGSGLVAPPGLWADAESSEGVATGSTRVGGISGFALPNLAGAMVQTQTILLMGRDVPYVDGRPAENAPSRSDTMMVVSVDPPRRRLTVLSIPRDTRVEIPGHGPDKINAALALGGPALAMQTVQNLLDVPIDRYMVLNIEGLIRMVDLIGGIDLEVPTNMRYTDRAGGLRIRLKKGFQHLDGKKAHEFVRFRHDSHGDIGRIGRQQAFIQAVTKKLLSPQGLFSIPQLVGALQENVETDIDGGQLLAIAAYAKGLDRDEIRMAMLPGEYSSGMKASYWLVKEDRARRLTARLLMSESPERDSRPLSAESPGPDELSARAEIHVAILNGTARPRLASEAARILRTDGWTVWLIGDADRQDYTNSRILADSGDDAVAGSLAHTLNLTTNLEAMPIGTNLPLSREDIDYIVILGQDFIQALRVPLHLGG</sequence>
<feature type="domain" description="Cell envelope-related transcriptional attenuator" evidence="3">
    <location>
        <begin position="85"/>
        <end position="232"/>
    </location>
</feature>
<evidence type="ECO:0000259" key="4">
    <source>
        <dbReference type="Pfam" id="PF13399"/>
    </source>
</evidence>
<evidence type="ECO:0000259" key="3">
    <source>
        <dbReference type="Pfam" id="PF03816"/>
    </source>
</evidence>
<dbReference type="Pfam" id="PF13399">
    <property type="entry name" value="LytR_C"/>
    <property type="match status" value="1"/>
</dbReference>
<evidence type="ECO:0000313" key="5">
    <source>
        <dbReference type="EMBL" id="MBM3274854.1"/>
    </source>
</evidence>
<dbReference type="Gene3D" id="3.30.70.2390">
    <property type="match status" value="1"/>
</dbReference>
<dbReference type="InterPro" id="IPR004474">
    <property type="entry name" value="LytR_CpsA_psr"/>
</dbReference>
<dbReference type="Pfam" id="PF03816">
    <property type="entry name" value="LytR_cpsA_psr"/>
    <property type="match status" value="1"/>
</dbReference>
<evidence type="ECO:0000256" key="2">
    <source>
        <dbReference type="SAM" id="MobiDB-lite"/>
    </source>
</evidence>
<dbReference type="Proteomes" id="UP000703893">
    <property type="component" value="Unassembled WGS sequence"/>
</dbReference>
<name>A0A937X2P9_9BACT</name>
<dbReference type="NCBIfam" id="TIGR00350">
    <property type="entry name" value="lytR_cpsA_psr"/>
    <property type="match status" value="1"/>
</dbReference>
<feature type="domain" description="LytR/CpsA/Psr regulator C-terminal" evidence="4">
    <location>
        <begin position="335"/>
        <end position="429"/>
    </location>
</feature>
<organism evidence="5 6">
    <name type="scientific">Candidatus Tanganyikabacteria bacterium</name>
    <dbReference type="NCBI Taxonomy" id="2961651"/>
    <lineage>
        <taxon>Bacteria</taxon>
        <taxon>Bacillati</taxon>
        <taxon>Candidatus Sericytochromatia</taxon>
        <taxon>Candidatus Tanganyikabacteria</taxon>
    </lineage>
</organism>
<dbReference type="Gene3D" id="3.40.630.190">
    <property type="entry name" value="LCP protein"/>
    <property type="match status" value="1"/>
</dbReference>
<dbReference type="PANTHER" id="PTHR33392">
    <property type="entry name" value="POLYISOPRENYL-TEICHOIC ACID--PEPTIDOGLYCAN TEICHOIC ACID TRANSFERASE TAGU"/>
    <property type="match status" value="1"/>
</dbReference>
<proteinExistence type="inferred from homology"/>
<dbReference type="EMBL" id="VGJX01000352">
    <property type="protein sequence ID" value="MBM3274854.1"/>
    <property type="molecule type" value="Genomic_DNA"/>
</dbReference>
<feature type="region of interest" description="Disordered" evidence="2">
    <location>
        <begin position="308"/>
        <end position="328"/>
    </location>
</feature>
<dbReference type="InterPro" id="IPR050922">
    <property type="entry name" value="LytR/CpsA/Psr_CW_biosynth"/>
</dbReference>
<evidence type="ECO:0000313" key="6">
    <source>
        <dbReference type="Proteomes" id="UP000703893"/>
    </source>
</evidence>
<evidence type="ECO:0000256" key="1">
    <source>
        <dbReference type="ARBA" id="ARBA00006068"/>
    </source>
</evidence>
<reference evidence="5 6" key="1">
    <citation type="submission" date="2019-03" db="EMBL/GenBank/DDBJ databases">
        <title>Lake Tanganyika Metagenome-Assembled Genomes (MAGs).</title>
        <authorList>
            <person name="Tran P."/>
        </authorList>
    </citation>
    <scope>NUCLEOTIDE SEQUENCE [LARGE SCALE GENOMIC DNA]</scope>
    <source>
        <strain evidence="5">K_DeepCast_65m_m2_236</strain>
    </source>
</reference>
<gene>
    <name evidence="5" type="ORF">FJZ00_06860</name>
</gene>
<dbReference type="InterPro" id="IPR027381">
    <property type="entry name" value="LytR/CpsA/Psr_C"/>
</dbReference>
<dbReference type="AlphaFoldDB" id="A0A937X2P9"/>
<accession>A0A937X2P9</accession>